<reference evidence="3" key="1">
    <citation type="submission" date="2022-10" db="EMBL/GenBank/DDBJ databases">
        <authorList>
            <person name="Chen Y."/>
            <person name="Dougan E. K."/>
            <person name="Chan C."/>
            <person name="Rhodes N."/>
            <person name="Thang M."/>
        </authorList>
    </citation>
    <scope>NUCLEOTIDE SEQUENCE</scope>
</reference>
<dbReference type="EMBL" id="CAMXCT010000833">
    <property type="protein sequence ID" value="CAI3983742.1"/>
    <property type="molecule type" value="Genomic_DNA"/>
</dbReference>
<feature type="compositionally biased region" description="Basic residues" evidence="2">
    <location>
        <begin position="232"/>
        <end position="247"/>
    </location>
</feature>
<evidence type="ECO:0000256" key="2">
    <source>
        <dbReference type="SAM" id="MobiDB-lite"/>
    </source>
</evidence>
<dbReference type="EMBL" id="CAMXCT020000833">
    <property type="protein sequence ID" value="CAL1137117.1"/>
    <property type="molecule type" value="Genomic_DNA"/>
</dbReference>
<keyword evidence="5" id="KW-1185">Reference proteome</keyword>
<gene>
    <name evidence="3" type="ORF">C1SCF055_LOCUS11331</name>
</gene>
<dbReference type="AlphaFoldDB" id="A0A9P1C2X4"/>
<proteinExistence type="predicted"/>
<feature type="region of interest" description="Disordered" evidence="2">
    <location>
        <begin position="172"/>
        <end position="275"/>
    </location>
</feature>
<sequence length="327" mass="36458">MAMPLDQCEASRSALDRTTSDRQWYIHKTFVQVDEVLEEPPAKRRACSEPPEPPCRSDPFVYQASEAAEAKRQDMEQPLVAEATPEGAFVEDVDDLIDFTEQHGAACSYSDAAQGWNPAQMVAASLQADLRQEGEKAAALENQQLEEQCDELKLEVESVKVAKEKIKMKRVATPMKARPMAEKSPSAPLPMAASDKHQAKVEQTGSALEEDKDVQDTTWSQEPEELDEGLNKARRRQEKKKEKRRKHRADDEKSRDQHKASDAESKGQKDTHSAAGQEADLVRILRAVLKRFHIYLACFALLISLLCASRSPPVRASKPALLGINAD</sequence>
<feature type="compositionally biased region" description="Basic and acidic residues" evidence="2">
    <location>
        <begin position="248"/>
        <end position="272"/>
    </location>
</feature>
<evidence type="ECO:0000256" key="1">
    <source>
        <dbReference type="SAM" id="Coils"/>
    </source>
</evidence>
<evidence type="ECO:0000313" key="3">
    <source>
        <dbReference type="EMBL" id="CAI3983742.1"/>
    </source>
</evidence>
<evidence type="ECO:0000313" key="5">
    <source>
        <dbReference type="Proteomes" id="UP001152797"/>
    </source>
</evidence>
<evidence type="ECO:0000313" key="4">
    <source>
        <dbReference type="EMBL" id="CAL4771054.1"/>
    </source>
</evidence>
<name>A0A9P1C2X4_9DINO</name>
<reference evidence="4 5" key="2">
    <citation type="submission" date="2024-05" db="EMBL/GenBank/DDBJ databases">
        <authorList>
            <person name="Chen Y."/>
            <person name="Shah S."/>
            <person name="Dougan E. K."/>
            <person name="Thang M."/>
            <person name="Chan C."/>
        </authorList>
    </citation>
    <scope>NUCLEOTIDE SEQUENCE [LARGE SCALE GENOMIC DNA]</scope>
</reference>
<accession>A0A9P1C2X4</accession>
<keyword evidence="1" id="KW-0175">Coiled coil</keyword>
<comment type="caution">
    <text evidence="3">The sequence shown here is derived from an EMBL/GenBank/DDBJ whole genome shotgun (WGS) entry which is preliminary data.</text>
</comment>
<dbReference type="EMBL" id="CAMXCT030000833">
    <property type="protein sequence ID" value="CAL4771054.1"/>
    <property type="molecule type" value="Genomic_DNA"/>
</dbReference>
<feature type="coiled-coil region" evidence="1">
    <location>
        <begin position="123"/>
        <end position="169"/>
    </location>
</feature>
<organism evidence="3">
    <name type="scientific">Cladocopium goreaui</name>
    <dbReference type="NCBI Taxonomy" id="2562237"/>
    <lineage>
        <taxon>Eukaryota</taxon>
        <taxon>Sar</taxon>
        <taxon>Alveolata</taxon>
        <taxon>Dinophyceae</taxon>
        <taxon>Suessiales</taxon>
        <taxon>Symbiodiniaceae</taxon>
        <taxon>Cladocopium</taxon>
    </lineage>
</organism>
<protein>
    <submittedName>
        <fullName evidence="3">Uncharacterized protein</fullName>
    </submittedName>
</protein>
<dbReference type="Proteomes" id="UP001152797">
    <property type="component" value="Unassembled WGS sequence"/>
</dbReference>